<keyword evidence="4" id="KW-0472">Membrane</keyword>
<keyword evidence="4" id="KW-0812">Transmembrane</keyword>
<dbReference type="InterPro" id="IPR002495">
    <property type="entry name" value="Glyco_trans_8"/>
</dbReference>
<feature type="transmembrane region" description="Helical" evidence="4">
    <location>
        <begin position="21"/>
        <end position="41"/>
    </location>
</feature>
<gene>
    <name evidence="5" type="ORF">HID58_080834</name>
</gene>
<evidence type="ECO:0000256" key="3">
    <source>
        <dbReference type="ARBA" id="ARBA00023211"/>
    </source>
</evidence>
<dbReference type="CDD" id="cd02537">
    <property type="entry name" value="GT8_Glycogenin"/>
    <property type="match status" value="2"/>
</dbReference>
<keyword evidence="6" id="KW-1185">Reference proteome</keyword>
<feature type="non-terminal residue" evidence="5">
    <location>
        <position position="1"/>
    </location>
</feature>
<protein>
    <recommendedName>
        <fullName evidence="7">Hexosyltransferase</fullName>
    </recommendedName>
</protein>
<dbReference type="Pfam" id="PF01501">
    <property type="entry name" value="Glyco_transf_8"/>
    <property type="match status" value="2"/>
</dbReference>
<dbReference type="Proteomes" id="UP000824890">
    <property type="component" value="Unassembled WGS sequence"/>
</dbReference>
<evidence type="ECO:0000256" key="1">
    <source>
        <dbReference type="ARBA" id="ARBA00022676"/>
    </source>
</evidence>
<dbReference type="PANTHER" id="PTHR11183">
    <property type="entry name" value="GLYCOGENIN SUBFAMILY MEMBER"/>
    <property type="match status" value="1"/>
</dbReference>
<reference evidence="5 6" key="1">
    <citation type="submission" date="2021-05" db="EMBL/GenBank/DDBJ databases">
        <title>Genome Assembly of Synthetic Allotetraploid Brassica napus Reveals Homoeologous Exchanges between Subgenomes.</title>
        <authorList>
            <person name="Davis J.T."/>
        </authorList>
    </citation>
    <scope>NUCLEOTIDE SEQUENCE [LARGE SCALE GENOMIC DNA]</scope>
    <source>
        <strain evidence="6">cv. Da-Ae</strain>
        <tissue evidence="5">Seedling</tissue>
    </source>
</reference>
<proteinExistence type="predicted"/>
<dbReference type="Gene3D" id="3.90.550.10">
    <property type="entry name" value="Spore Coat Polysaccharide Biosynthesis Protein SpsA, Chain A"/>
    <property type="match status" value="2"/>
</dbReference>
<keyword evidence="1" id="KW-0328">Glycosyltransferase</keyword>
<evidence type="ECO:0000313" key="6">
    <source>
        <dbReference type="Proteomes" id="UP000824890"/>
    </source>
</evidence>
<comment type="caution">
    <text evidence="5">The sequence shown here is derived from an EMBL/GenBank/DDBJ whole genome shotgun (WGS) entry which is preliminary data.</text>
</comment>
<evidence type="ECO:0000313" key="5">
    <source>
        <dbReference type="EMBL" id="KAH0863623.1"/>
    </source>
</evidence>
<keyword evidence="3" id="KW-0464">Manganese</keyword>
<organism evidence="5 6">
    <name type="scientific">Brassica napus</name>
    <name type="common">Rape</name>
    <dbReference type="NCBI Taxonomy" id="3708"/>
    <lineage>
        <taxon>Eukaryota</taxon>
        <taxon>Viridiplantae</taxon>
        <taxon>Streptophyta</taxon>
        <taxon>Embryophyta</taxon>
        <taxon>Tracheophyta</taxon>
        <taxon>Spermatophyta</taxon>
        <taxon>Magnoliopsida</taxon>
        <taxon>eudicotyledons</taxon>
        <taxon>Gunneridae</taxon>
        <taxon>Pentapetalae</taxon>
        <taxon>rosids</taxon>
        <taxon>malvids</taxon>
        <taxon>Brassicales</taxon>
        <taxon>Brassicaceae</taxon>
        <taxon>Brassiceae</taxon>
        <taxon>Brassica</taxon>
    </lineage>
</organism>
<evidence type="ECO:0008006" key="7">
    <source>
        <dbReference type="Google" id="ProtNLM"/>
    </source>
</evidence>
<dbReference type="InterPro" id="IPR029044">
    <property type="entry name" value="Nucleotide-diphossugar_trans"/>
</dbReference>
<keyword evidence="2" id="KW-0808">Transferase</keyword>
<dbReference type="EMBL" id="JAGKQM010000018">
    <property type="protein sequence ID" value="KAH0863623.1"/>
    <property type="molecule type" value="Genomic_DNA"/>
</dbReference>
<dbReference type="InterPro" id="IPR050587">
    <property type="entry name" value="GNT1/Glycosyltrans_8"/>
</dbReference>
<name>A0ABQ7Y8K9_BRANA</name>
<evidence type="ECO:0000256" key="2">
    <source>
        <dbReference type="ARBA" id="ARBA00022679"/>
    </source>
</evidence>
<sequence>RLIGKASAYNMGSKNKNSSKRFFMFYLMLTSLSFLGLILRFKPLFLLNPMITSPSIIEIHYSLPVVPVNRNPRWLRLIKNFLPDQKKIRVGLLNIAENERESYEATGTSILENVHVLLDPLPKNLTWESLFPVWIDEDHTWNAPVCPEVPLPQVEGTAADVDVVVVKTPCDGFSESKGLRDVFRLQVNLAAAKLVVESGRRNVDRTVYVVFIGSCEPMHEIFRCDERVRRVGKYWVYRPNLKKLKQKLLMPVGSCQIAPPVTELDQETWRRQKNESLSSTTTLSSFPAQRVAYVTLLHSSESYVCGAIALAQSIRQSGSRHDMILLHDDSIKNKSRIGLSLAGWKLRRVERISSPFSEKGSYNEWNYSKLRVWQATDYDKLVFIDADFIIAKNVDYLFFYPQLSAAGNNRVLFNSGVMVLEPSACLFEELMQQSFKIKSYNGGDQGFLNEYFVWWHRLSKRVNTMKYFGEETNIGPKRNLPDNLEGIHYLGIKPWRCYRDYDCNWDLTTRRVYASESVNKKWWKVYDKMPKKLQRYCGLTRKMDKNIEKWMKAAKVKGFPEKHWRLQVGDPRKRNLIHYSLPAPVNGAPRWLRLIRNYLPDQKKIRVGLLNIAENERESYEATGTRILENVHVLLDPLPKNLTWESLFPAWIHEDPRWSTPRCPEVPLPQVEGTAADVDVVVVKMPCDGFSESKGLRDVFRLQVNLAAAKLAVESGRRNVERTVYVVFIGSCEPMHEIFRCDERVRRVGEYWVYRPNLTKLKQKLLMPVGSCQIAPLSTVLDQEAWRQQKNESHSSTTTRVAYVTLLHSSENYVCGAIALAQSIRQSGSRHDMILLHDHSITNRSCIGLSLAGWKLRLVERIRSPFSVKDSYNEWNYSKLRVWQVTDYDKLVFIDADFIITKNVDYLFSYPQLSAAGNSRVLFNSGVMVLEPSACLFEELMQQSLKIESYNGGDQGFLNEYFVWWHRLSKRVNTMKYFGEGTKIGPKRNLPDHLEGIHYFGIKPWLCYRDYDCNWDLTTRRVFASESVNEKWWKVYDEMPEKLQHYCGLTSKMDTNLENWRQTAKLEGFPEEHWRIEVKDPRKKNLVD</sequence>
<accession>A0ABQ7Y8K9</accession>
<evidence type="ECO:0000256" key="4">
    <source>
        <dbReference type="SAM" id="Phobius"/>
    </source>
</evidence>
<dbReference type="SUPFAM" id="SSF53448">
    <property type="entry name" value="Nucleotide-diphospho-sugar transferases"/>
    <property type="match status" value="2"/>
</dbReference>
<keyword evidence="4" id="KW-1133">Transmembrane helix</keyword>